<organism evidence="2 3">
    <name type="scientific">Sphingomonas rosea</name>
    <dbReference type="NCBI Taxonomy" id="335605"/>
    <lineage>
        <taxon>Bacteria</taxon>
        <taxon>Pseudomonadati</taxon>
        <taxon>Pseudomonadota</taxon>
        <taxon>Alphaproteobacteria</taxon>
        <taxon>Sphingomonadales</taxon>
        <taxon>Sphingomonadaceae</taxon>
        <taxon>Sphingomonas</taxon>
    </lineage>
</organism>
<feature type="chain" id="PRO_5046301193" description="Lipoprotein" evidence="1">
    <location>
        <begin position="22"/>
        <end position="155"/>
    </location>
</feature>
<keyword evidence="1" id="KW-0732">Signal</keyword>
<sequence>MKITVAASLLLAACASPTANPHDRIMDQIEAQVRLPKGAWPLRDYARYYAVDTKDREGLGKKRIVGIYLKPLPPEPSGPGIGCSEVVREDGRDILRDVPCPPETRSKDELAAGERRWLDDTSGIPIIMDGACLMVTVVFDPTTQRVEQAQCNGEA</sequence>
<feature type="signal peptide" evidence="1">
    <location>
        <begin position="1"/>
        <end position="21"/>
    </location>
</feature>
<name>A0ABP7UGN6_9SPHN</name>
<protein>
    <recommendedName>
        <fullName evidence="4">Lipoprotein</fullName>
    </recommendedName>
</protein>
<reference evidence="3" key="1">
    <citation type="journal article" date="2019" name="Int. J. Syst. Evol. Microbiol.">
        <title>The Global Catalogue of Microorganisms (GCM) 10K type strain sequencing project: providing services to taxonomists for standard genome sequencing and annotation.</title>
        <authorList>
            <consortium name="The Broad Institute Genomics Platform"/>
            <consortium name="The Broad Institute Genome Sequencing Center for Infectious Disease"/>
            <person name="Wu L."/>
            <person name="Ma J."/>
        </authorList>
    </citation>
    <scope>NUCLEOTIDE SEQUENCE [LARGE SCALE GENOMIC DNA]</scope>
    <source>
        <strain evidence="3">JCM 17564</strain>
    </source>
</reference>
<evidence type="ECO:0008006" key="4">
    <source>
        <dbReference type="Google" id="ProtNLM"/>
    </source>
</evidence>
<gene>
    <name evidence="2" type="ORF">GCM10022281_25260</name>
</gene>
<keyword evidence="3" id="KW-1185">Reference proteome</keyword>
<evidence type="ECO:0000256" key="1">
    <source>
        <dbReference type="SAM" id="SignalP"/>
    </source>
</evidence>
<comment type="caution">
    <text evidence="2">The sequence shown here is derived from an EMBL/GenBank/DDBJ whole genome shotgun (WGS) entry which is preliminary data.</text>
</comment>
<evidence type="ECO:0000313" key="2">
    <source>
        <dbReference type="EMBL" id="GAA4043023.1"/>
    </source>
</evidence>
<proteinExistence type="predicted"/>
<dbReference type="RefSeq" id="WP_344697452.1">
    <property type="nucleotide sequence ID" value="NZ_BAABBR010000001.1"/>
</dbReference>
<dbReference type="Proteomes" id="UP001424459">
    <property type="component" value="Unassembled WGS sequence"/>
</dbReference>
<accession>A0ABP7UGN6</accession>
<evidence type="ECO:0000313" key="3">
    <source>
        <dbReference type="Proteomes" id="UP001424459"/>
    </source>
</evidence>
<dbReference type="EMBL" id="BAABBR010000001">
    <property type="protein sequence ID" value="GAA4043023.1"/>
    <property type="molecule type" value="Genomic_DNA"/>
</dbReference>